<feature type="compositionally biased region" description="Low complexity" evidence="2">
    <location>
        <begin position="400"/>
        <end position="416"/>
    </location>
</feature>
<feature type="region of interest" description="Disordered" evidence="2">
    <location>
        <begin position="383"/>
        <end position="483"/>
    </location>
</feature>
<dbReference type="AlphaFoldDB" id="A0AAE0F6F5"/>
<feature type="compositionally biased region" description="Pro residues" evidence="2">
    <location>
        <begin position="137"/>
        <end position="176"/>
    </location>
</feature>
<feature type="coiled-coil region" evidence="1">
    <location>
        <begin position="276"/>
        <end position="331"/>
    </location>
</feature>
<gene>
    <name evidence="3" type="ORF">CYMTET_37445</name>
</gene>
<sequence>MGDAVPTSGGGGALVAPPRCRVIVALLAPNGAAQPVQLVIQANEIVLENSDGKPVQKFPLSRVHKWVSANKRTKNPGPADCLDLQMMFQDGSRELRLKCNSEKTVADISKALKDHATYAYALQGNKSPSDPNAGKAKPPPPKTTPSPPSAPPPPPPSSTPPPHHLPQAPRHPPPKNPSEGSHEPGMQERMAKLALAGKTSPTSASVEDIGKVAQTASSKGGEKGSDFVDPREKRVAELQQQEQAKPLTEAQKLAQGMGGEKGLEKELAERIADKAVESALARAVEAEGRANRTEKARAEAQASLEAQAKELKETQIRHKEAEAKVALLQSEVERAVQFATRMREALSQRDERMIKFQQRVDEEIKRRKVAEGLLRQNGLIQLLPDRGSPAPASPPPPLPALQTPASQAPAMPSPSQGTPPMHQMPAVSGGTQIPPPAQMHPPQMHSHQPDGPMQMYNNPQHPQVLSSSPGTQLPPAPHHAQQSAMEFQQGNLAHQHQQHPQFQFPPPGPEASYMNAANMSELMMGDVRRMQQAQMMANGFAFHTPHPGMAQLGMHGGYGMAPYNGMRQQSFSSPAAPANS</sequence>
<organism evidence="3 4">
    <name type="scientific">Cymbomonas tetramitiformis</name>
    <dbReference type="NCBI Taxonomy" id="36881"/>
    <lineage>
        <taxon>Eukaryota</taxon>
        <taxon>Viridiplantae</taxon>
        <taxon>Chlorophyta</taxon>
        <taxon>Pyramimonadophyceae</taxon>
        <taxon>Pyramimonadales</taxon>
        <taxon>Pyramimonadaceae</taxon>
        <taxon>Cymbomonas</taxon>
    </lineage>
</organism>
<evidence type="ECO:0000256" key="1">
    <source>
        <dbReference type="SAM" id="Coils"/>
    </source>
</evidence>
<feature type="compositionally biased region" description="Polar residues" evidence="2">
    <location>
        <begin position="455"/>
        <end position="471"/>
    </location>
</feature>
<accession>A0AAE0F6F5</accession>
<evidence type="ECO:0000313" key="4">
    <source>
        <dbReference type="Proteomes" id="UP001190700"/>
    </source>
</evidence>
<evidence type="ECO:0000313" key="3">
    <source>
        <dbReference type="EMBL" id="KAK3253299.1"/>
    </source>
</evidence>
<keyword evidence="4" id="KW-1185">Reference proteome</keyword>
<feature type="compositionally biased region" description="Basic and acidic residues" evidence="2">
    <location>
        <begin position="220"/>
        <end position="236"/>
    </location>
</feature>
<feature type="region of interest" description="Disordered" evidence="2">
    <location>
        <begin position="122"/>
        <end position="262"/>
    </location>
</feature>
<keyword evidence="1" id="KW-0175">Coiled coil</keyword>
<reference evidence="3 4" key="1">
    <citation type="journal article" date="2015" name="Genome Biol. Evol.">
        <title>Comparative Genomics of a Bacterivorous Green Alga Reveals Evolutionary Causalities and Consequences of Phago-Mixotrophic Mode of Nutrition.</title>
        <authorList>
            <person name="Burns J.A."/>
            <person name="Paasch A."/>
            <person name="Narechania A."/>
            <person name="Kim E."/>
        </authorList>
    </citation>
    <scope>NUCLEOTIDE SEQUENCE [LARGE SCALE GENOMIC DNA]</scope>
    <source>
        <strain evidence="3 4">PLY_AMNH</strain>
    </source>
</reference>
<dbReference type="Proteomes" id="UP001190700">
    <property type="component" value="Unassembled WGS sequence"/>
</dbReference>
<name>A0AAE0F6F5_9CHLO</name>
<feature type="compositionally biased region" description="Basic and acidic residues" evidence="2">
    <location>
        <begin position="180"/>
        <end position="191"/>
    </location>
</feature>
<evidence type="ECO:0000256" key="2">
    <source>
        <dbReference type="SAM" id="MobiDB-lite"/>
    </source>
</evidence>
<proteinExistence type="predicted"/>
<protein>
    <submittedName>
        <fullName evidence="3">Uncharacterized protein</fullName>
    </submittedName>
</protein>
<dbReference type="EMBL" id="LGRX02024876">
    <property type="protein sequence ID" value="KAK3253299.1"/>
    <property type="molecule type" value="Genomic_DNA"/>
</dbReference>
<comment type="caution">
    <text evidence="3">The sequence shown here is derived from an EMBL/GenBank/DDBJ whole genome shotgun (WGS) entry which is preliminary data.</text>
</comment>